<dbReference type="Proteomes" id="UP000682877">
    <property type="component" value="Chromosome 6"/>
</dbReference>
<sequence>MLSMMAESSEEPKFALRLIIDEEKEKVVLAEAGRDFVDVLFSLLTLPMGTIVRLLEKHRKSEFGCFSNIYKSVADVGVDYFETEACQQILLNPRSVKEVQCKRLMLNINPTDGLKFFKCRSFAACNLCSNFSGSECVCGELMDQEIDLSEEDQVQNDVDGVFVKGRSSFIITDDLNVYVGSTGLVLKTLCRLNCSDVSKLGEKFLDIGLEEIVTLLEYMLSSDSPLTDTFLKKKSPHDVKNIPKLLSPCVKVKTDEPESEFTLDAVVRKQDMKILYVECGEDFVDLLFTFLVVPLEYLCDINLGCIGNLRRSFKDLNVDTSTRCVLPYYYKCQKQLSDITTEEPPFYYRYRNSNPSQPDYSLTTDPDRSLLYRKDRLVPVTLIDPKCRGKDQSENGSGFIKRGTRFTVTDDLLIRATSFVSISIFVLNKLQIQADDLEVQAIRIRKADVTFFFLKSQVIQFHLLSLAFLTNFVSKLGNESDENFLVDILCFELCFMELDCEEDQGRDLKKQRFC</sequence>
<evidence type="ECO:0008006" key="3">
    <source>
        <dbReference type="Google" id="ProtNLM"/>
    </source>
</evidence>
<dbReference type="EMBL" id="LR999456">
    <property type="protein sequence ID" value="CAE6085395.1"/>
    <property type="molecule type" value="Genomic_DNA"/>
</dbReference>
<accession>A0A8S2AHM4</accession>
<organism evidence="1 2">
    <name type="scientific">Arabidopsis arenosa</name>
    <name type="common">Sand rock-cress</name>
    <name type="synonym">Cardaminopsis arenosa</name>
    <dbReference type="NCBI Taxonomy" id="38785"/>
    <lineage>
        <taxon>Eukaryota</taxon>
        <taxon>Viridiplantae</taxon>
        <taxon>Streptophyta</taxon>
        <taxon>Embryophyta</taxon>
        <taxon>Tracheophyta</taxon>
        <taxon>Spermatophyta</taxon>
        <taxon>Magnoliopsida</taxon>
        <taxon>eudicotyledons</taxon>
        <taxon>Gunneridae</taxon>
        <taxon>Pentapetalae</taxon>
        <taxon>rosids</taxon>
        <taxon>malvids</taxon>
        <taxon>Brassicales</taxon>
        <taxon>Brassicaceae</taxon>
        <taxon>Camelineae</taxon>
        <taxon>Arabidopsis</taxon>
    </lineage>
</organism>
<proteinExistence type="predicted"/>
<dbReference type="AlphaFoldDB" id="A0A8S2AHM4"/>
<dbReference type="InterPro" id="IPR007750">
    <property type="entry name" value="DUF674"/>
</dbReference>
<dbReference type="Pfam" id="PF05056">
    <property type="entry name" value="DUF674"/>
    <property type="match status" value="1"/>
</dbReference>
<dbReference type="PANTHER" id="PTHR33103:SF27">
    <property type="entry name" value="OS04G0594700 PROTEIN"/>
    <property type="match status" value="1"/>
</dbReference>
<keyword evidence="2" id="KW-1185">Reference proteome</keyword>
<evidence type="ECO:0000313" key="2">
    <source>
        <dbReference type="Proteomes" id="UP000682877"/>
    </source>
</evidence>
<name>A0A8S2AHM4_ARAAE</name>
<gene>
    <name evidence="1" type="ORF">AARE701A_LOCUS14226</name>
</gene>
<dbReference type="PANTHER" id="PTHR33103">
    <property type="entry name" value="OS01G0153900 PROTEIN"/>
    <property type="match status" value="1"/>
</dbReference>
<protein>
    <recommendedName>
        <fullName evidence="3">DUF674 family protein</fullName>
    </recommendedName>
</protein>
<evidence type="ECO:0000313" key="1">
    <source>
        <dbReference type="EMBL" id="CAE6085395.1"/>
    </source>
</evidence>
<reference evidence="1" key="1">
    <citation type="submission" date="2021-01" db="EMBL/GenBank/DDBJ databases">
        <authorList>
            <person name="Bezrukov I."/>
        </authorList>
    </citation>
    <scope>NUCLEOTIDE SEQUENCE</scope>
</reference>